<dbReference type="AlphaFoldDB" id="A0A9N9ISF2"/>
<sequence>LDSIEFHSDDIEIDICYDETLVTSIISCHLNQPSQIINVHPKIRPL</sequence>
<proteinExistence type="predicted"/>
<gene>
    <name evidence="1" type="ORF">FCALED_LOCUS16146</name>
</gene>
<organism evidence="1 2">
    <name type="scientific">Funneliformis caledonium</name>
    <dbReference type="NCBI Taxonomy" id="1117310"/>
    <lineage>
        <taxon>Eukaryota</taxon>
        <taxon>Fungi</taxon>
        <taxon>Fungi incertae sedis</taxon>
        <taxon>Mucoromycota</taxon>
        <taxon>Glomeromycotina</taxon>
        <taxon>Glomeromycetes</taxon>
        <taxon>Glomerales</taxon>
        <taxon>Glomeraceae</taxon>
        <taxon>Funneliformis</taxon>
    </lineage>
</organism>
<keyword evidence="2" id="KW-1185">Reference proteome</keyword>
<accession>A0A9N9ISF2</accession>
<evidence type="ECO:0000313" key="1">
    <source>
        <dbReference type="EMBL" id="CAG8748656.1"/>
    </source>
</evidence>
<dbReference type="Proteomes" id="UP000789570">
    <property type="component" value="Unassembled WGS sequence"/>
</dbReference>
<evidence type="ECO:0000313" key="2">
    <source>
        <dbReference type="Proteomes" id="UP000789570"/>
    </source>
</evidence>
<dbReference type="EMBL" id="CAJVPQ010017530">
    <property type="protein sequence ID" value="CAG8748656.1"/>
    <property type="molecule type" value="Genomic_DNA"/>
</dbReference>
<reference evidence="1" key="1">
    <citation type="submission" date="2021-06" db="EMBL/GenBank/DDBJ databases">
        <authorList>
            <person name="Kallberg Y."/>
            <person name="Tangrot J."/>
            <person name="Rosling A."/>
        </authorList>
    </citation>
    <scope>NUCLEOTIDE SEQUENCE</scope>
    <source>
        <strain evidence="1">UK204</strain>
    </source>
</reference>
<feature type="non-terminal residue" evidence="1">
    <location>
        <position position="46"/>
    </location>
</feature>
<name>A0A9N9ISF2_9GLOM</name>
<protein>
    <submittedName>
        <fullName evidence="1">5881_t:CDS:1</fullName>
    </submittedName>
</protein>
<dbReference type="OrthoDB" id="2427455at2759"/>
<comment type="caution">
    <text evidence="1">The sequence shown here is derived from an EMBL/GenBank/DDBJ whole genome shotgun (WGS) entry which is preliminary data.</text>
</comment>
<feature type="non-terminal residue" evidence="1">
    <location>
        <position position="1"/>
    </location>
</feature>